<dbReference type="SUPFAM" id="SSF103473">
    <property type="entry name" value="MFS general substrate transporter"/>
    <property type="match status" value="1"/>
</dbReference>
<evidence type="ECO:0000256" key="1">
    <source>
        <dbReference type="ARBA" id="ARBA00004141"/>
    </source>
</evidence>
<dbReference type="PROSITE" id="PS00217">
    <property type="entry name" value="SUGAR_TRANSPORT_2"/>
    <property type="match status" value="1"/>
</dbReference>
<dbReference type="EMBL" id="SMOD01000010">
    <property type="protein sequence ID" value="TDG07485.1"/>
    <property type="molecule type" value="Genomic_DNA"/>
</dbReference>
<dbReference type="AlphaFoldDB" id="A0A4R5LFP5"/>
<evidence type="ECO:0000259" key="6">
    <source>
        <dbReference type="PROSITE" id="PS50850"/>
    </source>
</evidence>
<dbReference type="PANTHER" id="PTHR23508">
    <property type="entry name" value="CARBOXYLIC ACID TRANSPORTER PROTEIN HOMOLOG"/>
    <property type="match status" value="1"/>
</dbReference>
<feature type="transmembrane region" description="Helical" evidence="5">
    <location>
        <begin position="21"/>
        <end position="42"/>
    </location>
</feature>
<feature type="domain" description="Major facilitator superfamily (MFS) profile" evidence="6">
    <location>
        <begin position="23"/>
        <end position="441"/>
    </location>
</feature>
<evidence type="ECO:0000256" key="2">
    <source>
        <dbReference type="ARBA" id="ARBA00022692"/>
    </source>
</evidence>
<gene>
    <name evidence="7" type="ORF">E1N52_14805</name>
</gene>
<dbReference type="Gene3D" id="1.20.1250.20">
    <property type="entry name" value="MFS general substrate transporter like domains"/>
    <property type="match status" value="1"/>
</dbReference>
<evidence type="ECO:0000313" key="8">
    <source>
        <dbReference type="Proteomes" id="UP000295606"/>
    </source>
</evidence>
<evidence type="ECO:0000313" key="7">
    <source>
        <dbReference type="EMBL" id="TDG07485.1"/>
    </source>
</evidence>
<evidence type="ECO:0000256" key="3">
    <source>
        <dbReference type="ARBA" id="ARBA00022989"/>
    </source>
</evidence>
<feature type="transmembrane region" description="Helical" evidence="5">
    <location>
        <begin position="147"/>
        <end position="171"/>
    </location>
</feature>
<feature type="transmembrane region" description="Helical" evidence="5">
    <location>
        <begin position="346"/>
        <end position="366"/>
    </location>
</feature>
<feature type="transmembrane region" description="Helical" evidence="5">
    <location>
        <begin position="261"/>
        <end position="282"/>
    </location>
</feature>
<reference evidence="7 8" key="1">
    <citation type="submission" date="2019-03" db="EMBL/GenBank/DDBJ databases">
        <title>Paraburkholderia sp. isolated from native Mimosa gymnas in Guartela State Park, Brazil.</title>
        <authorList>
            <person name="Paulitsch F."/>
            <person name="Hungria M."/>
            <person name="Delamuta J.R.M."/>
            <person name="Ribeiro R.A."/>
            <person name="Dall'Agnol R."/>
            <person name="Silva J.S.B."/>
        </authorList>
    </citation>
    <scope>NUCLEOTIDE SEQUENCE [LARGE SCALE GENOMIC DNA]</scope>
    <source>
        <strain evidence="7 8">CNPSo 3008</strain>
    </source>
</reference>
<dbReference type="GO" id="GO:0046943">
    <property type="term" value="F:carboxylic acid transmembrane transporter activity"/>
    <property type="evidence" value="ECO:0007669"/>
    <property type="project" value="TreeGrafter"/>
</dbReference>
<dbReference type="RefSeq" id="WP_133183508.1">
    <property type="nucleotide sequence ID" value="NZ_SMOD01000010.1"/>
</dbReference>
<feature type="transmembrane region" description="Helical" evidence="5">
    <location>
        <begin position="177"/>
        <end position="197"/>
    </location>
</feature>
<dbReference type="OrthoDB" id="7066727at2"/>
<sequence>MNKAVEVTGIIDESRFGPYQLLVVTLCALCLVMDGFDVQAMGYVAPVVIREWGIAKETLSPVFGAGLFGMLVGSLTFSTLADKIGRRPVLIGATLFFSACMVATGFAHSIAELVAWRFVAGLGLGCIMPNAMALAGEYSPRRMRVTLMMIVSCGFTLGGVVGGLITAALIPAFGWRAVFFVGGAIPLVLGVLMWLALPESIQFLLFRGRGENTQARVRRNLSRVAPALALPTGVQFTTAETRSRGVPFVELFKEGRARVTVLLWVVNFANLLAMYFLSNWLPTVIRDAGYSTQTAVFAGTALWGGGVIGTLLLGRIIDLAGFTRVLATTFLIAIVSTAAIGNPAVMVSVAAMFVAIFVTGFTIIGGQPALNALAATYYPTSLRSTGIGWSLGVGRIGSVVGPVLGGALLHLQWSSSSLFLAAAAPACVSLAGIVAIHRANNASKGTMGGERAAAQME</sequence>
<dbReference type="InterPro" id="IPR005829">
    <property type="entry name" value="Sugar_transporter_CS"/>
</dbReference>
<accession>A0A4R5LFP5</accession>
<dbReference type="InterPro" id="IPR011701">
    <property type="entry name" value="MFS"/>
</dbReference>
<dbReference type="PANTHER" id="PTHR23508:SF10">
    <property type="entry name" value="CARBOXYLIC ACID TRANSPORTER PROTEIN HOMOLOG"/>
    <property type="match status" value="1"/>
</dbReference>
<keyword evidence="3 5" id="KW-1133">Transmembrane helix</keyword>
<keyword evidence="2 5" id="KW-0812">Transmembrane</keyword>
<feature type="transmembrane region" description="Helical" evidence="5">
    <location>
        <begin position="62"/>
        <end position="81"/>
    </location>
</feature>
<dbReference type="InterPro" id="IPR036259">
    <property type="entry name" value="MFS_trans_sf"/>
</dbReference>
<comment type="subcellular location">
    <subcellularLocation>
        <location evidence="1">Membrane</location>
        <topology evidence="1">Multi-pass membrane protein</topology>
    </subcellularLocation>
</comment>
<dbReference type="Proteomes" id="UP000295606">
    <property type="component" value="Unassembled WGS sequence"/>
</dbReference>
<name>A0A4R5LFP5_9BURK</name>
<dbReference type="InterPro" id="IPR020846">
    <property type="entry name" value="MFS_dom"/>
</dbReference>
<feature type="transmembrane region" description="Helical" evidence="5">
    <location>
        <begin position="114"/>
        <end position="135"/>
    </location>
</feature>
<evidence type="ECO:0000256" key="4">
    <source>
        <dbReference type="ARBA" id="ARBA00023136"/>
    </source>
</evidence>
<protein>
    <submittedName>
        <fullName evidence="7">MFS transporter</fullName>
    </submittedName>
</protein>
<feature type="transmembrane region" description="Helical" evidence="5">
    <location>
        <begin position="387"/>
        <end position="411"/>
    </location>
</feature>
<feature type="transmembrane region" description="Helical" evidence="5">
    <location>
        <begin position="321"/>
        <end position="340"/>
    </location>
</feature>
<feature type="transmembrane region" description="Helical" evidence="5">
    <location>
        <begin position="294"/>
        <end position="314"/>
    </location>
</feature>
<feature type="transmembrane region" description="Helical" evidence="5">
    <location>
        <begin position="417"/>
        <end position="437"/>
    </location>
</feature>
<organism evidence="7 8">
    <name type="scientific">Paraburkholderia guartelaensis</name>
    <dbReference type="NCBI Taxonomy" id="2546446"/>
    <lineage>
        <taxon>Bacteria</taxon>
        <taxon>Pseudomonadati</taxon>
        <taxon>Pseudomonadota</taxon>
        <taxon>Betaproteobacteria</taxon>
        <taxon>Burkholderiales</taxon>
        <taxon>Burkholderiaceae</taxon>
        <taxon>Paraburkholderia</taxon>
    </lineage>
</organism>
<evidence type="ECO:0000256" key="5">
    <source>
        <dbReference type="SAM" id="Phobius"/>
    </source>
</evidence>
<dbReference type="PROSITE" id="PS50850">
    <property type="entry name" value="MFS"/>
    <property type="match status" value="1"/>
</dbReference>
<dbReference type="CDD" id="cd17365">
    <property type="entry name" value="MFS_PcaK_like"/>
    <property type="match status" value="1"/>
</dbReference>
<dbReference type="Pfam" id="PF07690">
    <property type="entry name" value="MFS_1"/>
    <property type="match status" value="1"/>
</dbReference>
<comment type="caution">
    <text evidence="7">The sequence shown here is derived from an EMBL/GenBank/DDBJ whole genome shotgun (WGS) entry which is preliminary data.</text>
</comment>
<proteinExistence type="predicted"/>
<dbReference type="GO" id="GO:0005886">
    <property type="term" value="C:plasma membrane"/>
    <property type="evidence" value="ECO:0007669"/>
    <property type="project" value="TreeGrafter"/>
</dbReference>
<keyword evidence="4 5" id="KW-0472">Membrane</keyword>
<feature type="transmembrane region" description="Helical" evidence="5">
    <location>
        <begin position="88"/>
        <end position="108"/>
    </location>
</feature>